<sequence>MSVAVFEISAYPNFRAQALAWAASFEECCYFDSNAYVDAYSKFESLLAVKAVTSFTATGNNTFAAVQQFITRNKGAFIPGYFSYDLKDEIEALRTPWQSPLDFPLAYFFVPQYLLKFQGTTVHIEGDSCLEIFNAILAFEETAPMADFKGSFQPRISKATYLATFDKFQQHIQQGDIYEVNLCQEFFAKDVSINPLAVFERLNMVSPTPFSSFFKFSNHFILSASPERFLAKRGMQLISQPIKGTAKRGKNAEEDALIKVQLRANPKEIAENIMIVDLVRNDLTLSALPGTVKADPILEVHSFQQVHQLISTISCQLNPAIPVVEAIKSTFPPGSMTGAPKISAMRLCDRYEASARGLYAGAIGYFAENGDFDFNVVIRTLLYHAERQYLSFHTGGAITLNADGEQEYAECLLKAAGILKALDTELLIQN</sequence>
<dbReference type="InterPro" id="IPR015890">
    <property type="entry name" value="Chorismate_C"/>
</dbReference>
<comment type="caution">
    <text evidence="2">The sequence shown here is derived from an EMBL/GenBank/DDBJ whole genome shotgun (WGS) entry which is preliminary data.</text>
</comment>
<organism evidence="2 3">
    <name type="scientific">Rhinopithecimicrobium faecis</name>
    <dbReference type="NCBI Taxonomy" id="2820698"/>
    <lineage>
        <taxon>Bacteria</taxon>
        <taxon>Pseudomonadati</taxon>
        <taxon>Bacteroidota</taxon>
        <taxon>Sphingobacteriia</taxon>
        <taxon>Sphingobacteriales</taxon>
        <taxon>Sphingobacteriaceae</taxon>
        <taxon>Rhinopithecimicrobium</taxon>
    </lineage>
</organism>
<reference evidence="2" key="1">
    <citation type="submission" date="2021-03" db="EMBL/GenBank/DDBJ databases">
        <authorList>
            <person name="Lu T."/>
            <person name="Wang Q."/>
            <person name="Han X."/>
        </authorList>
    </citation>
    <scope>NUCLEOTIDE SEQUENCE</scope>
    <source>
        <strain evidence="2">WQ 2009</strain>
    </source>
</reference>
<dbReference type="SUPFAM" id="SSF56322">
    <property type="entry name" value="ADC synthase"/>
    <property type="match status" value="1"/>
</dbReference>
<accession>A0A8T4H8V4</accession>
<dbReference type="InterPro" id="IPR005801">
    <property type="entry name" value="ADC_synthase"/>
</dbReference>
<dbReference type="AlphaFoldDB" id="A0A8T4H8V4"/>
<evidence type="ECO:0000313" key="2">
    <source>
        <dbReference type="EMBL" id="MBP3942813.1"/>
    </source>
</evidence>
<dbReference type="InterPro" id="IPR019999">
    <property type="entry name" value="Anth_synth_I-like"/>
</dbReference>
<keyword evidence="3" id="KW-1185">Reference proteome</keyword>
<name>A0A8T4H8V4_9SPHI</name>
<dbReference type="RefSeq" id="WP_353546299.1">
    <property type="nucleotide sequence ID" value="NZ_JAGKSB010000004.1"/>
</dbReference>
<dbReference type="Pfam" id="PF00425">
    <property type="entry name" value="Chorismate_bind"/>
    <property type="match status" value="1"/>
</dbReference>
<dbReference type="GO" id="GO:0046820">
    <property type="term" value="F:4-amino-4-deoxychorismate synthase activity"/>
    <property type="evidence" value="ECO:0007669"/>
    <property type="project" value="TreeGrafter"/>
</dbReference>
<protein>
    <submittedName>
        <fullName evidence="2">Anthranilate synthase component I family protein</fullName>
    </submittedName>
</protein>
<dbReference type="PANTHER" id="PTHR11236:SF18">
    <property type="entry name" value="AMINODEOXYCHORISMATE SYNTHASE"/>
    <property type="match status" value="1"/>
</dbReference>
<gene>
    <name evidence="2" type="ORF">J5U18_04410</name>
</gene>
<evidence type="ECO:0000313" key="3">
    <source>
        <dbReference type="Proteomes" id="UP000679691"/>
    </source>
</evidence>
<dbReference type="PANTHER" id="PTHR11236">
    <property type="entry name" value="AMINOBENZOATE/ANTHRANILATE SYNTHASE"/>
    <property type="match status" value="1"/>
</dbReference>
<dbReference type="GO" id="GO:0008153">
    <property type="term" value="P:4-aminobenzoate biosynthetic process"/>
    <property type="evidence" value="ECO:0007669"/>
    <property type="project" value="TreeGrafter"/>
</dbReference>
<dbReference type="GO" id="GO:0005737">
    <property type="term" value="C:cytoplasm"/>
    <property type="evidence" value="ECO:0007669"/>
    <property type="project" value="TreeGrafter"/>
</dbReference>
<feature type="domain" description="Chorismate-utilising enzyme C-terminal" evidence="1">
    <location>
        <begin position="158"/>
        <end position="414"/>
    </location>
</feature>
<evidence type="ECO:0000259" key="1">
    <source>
        <dbReference type="Pfam" id="PF00425"/>
    </source>
</evidence>
<dbReference type="PRINTS" id="PR00095">
    <property type="entry name" value="ANTSNTHASEI"/>
</dbReference>
<dbReference type="EMBL" id="JAGKSB010000004">
    <property type="protein sequence ID" value="MBP3942813.1"/>
    <property type="molecule type" value="Genomic_DNA"/>
</dbReference>
<proteinExistence type="predicted"/>
<dbReference type="GO" id="GO:0000162">
    <property type="term" value="P:L-tryptophan biosynthetic process"/>
    <property type="evidence" value="ECO:0007669"/>
    <property type="project" value="TreeGrafter"/>
</dbReference>
<dbReference type="Proteomes" id="UP000679691">
    <property type="component" value="Unassembled WGS sequence"/>
</dbReference>
<dbReference type="Gene3D" id="3.60.120.10">
    <property type="entry name" value="Anthranilate synthase"/>
    <property type="match status" value="1"/>
</dbReference>